<reference evidence="4 6" key="2">
    <citation type="submission" date="2020-08" db="EMBL/GenBank/DDBJ databases">
        <title>The isolate Caproiciproducens sp. 7D4C2 produces n-caproate at mildly acidic conditions from hexoses: genome and rBOX comparison with related strains and chain-elongating bacteria.</title>
        <authorList>
            <person name="Esquivel-Elizondo S."/>
            <person name="Bagci C."/>
            <person name="Temovska M."/>
            <person name="Jeon B.S."/>
            <person name="Bessarab I."/>
            <person name="Williams R.B.H."/>
            <person name="Huson D.H."/>
            <person name="Angenent L.T."/>
        </authorList>
    </citation>
    <scope>NUCLEOTIDE SEQUENCE [LARGE SCALE GENOMIC DNA]</scope>
    <source>
        <strain evidence="4 6">7D4C2</strain>
    </source>
</reference>
<accession>A0A7G8TB29</accession>
<dbReference type="EMBL" id="VWXL01000047">
    <property type="protein sequence ID" value="MVB10752.1"/>
    <property type="molecule type" value="Genomic_DNA"/>
</dbReference>
<evidence type="ECO:0000313" key="4">
    <source>
        <dbReference type="EMBL" id="QNK40820.1"/>
    </source>
</evidence>
<feature type="domain" description="Peptidoglycan beta-N-acetylmuramidase NamZ C-terminal" evidence="2">
    <location>
        <begin position="224"/>
        <end position="378"/>
    </location>
</feature>
<dbReference type="InterPro" id="IPR048503">
    <property type="entry name" value="NamZ_C"/>
</dbReference>
<dbReference type="Proteomes" id="UP000515909">
    <property type="component" value="Chromosome"/>
</dbReference>
<reference evidence="3 5" key="1">
    <citation type="submission" date="2019-09" db="EMBL/GenBank/DDBJ databases">
        <title>Genome sequence of Clostridium sp. EA1.</title>
        <authorList>
            <person name="Poehlein A."/>
            <person name="Bengelsdorf F.R."/>
            <person name="Daniel R."/>
        </authorList>
    </citation>
    <scope>NUCLEOTIDE SEQUENCE [LARGE SCALE GENOMIC DNA]</scope>
    <source>
        <strain evidence="3 5">EA1</strain>
    </source>
</reference>
<dbReference type="PIRSF" id="PIRSF016719">
    <property type="entry name" value="UCP016719"/>
    <property type="match status" value="1"/>
</dbReference>
<gene>
    <name evidence="3" type="ORF">CAFE_14500</name>
    <name evidence="4" type="ORF">HCR03_00345</name>
</gene>
<accession>A0A6N8HYB5</accession>
<dbReference type="Proteomes" id="UP000469440">
    <property type="component" value="Unassembled WGS sequence"/>
</dbReference>
<protein>
    <submittedName>
        <fullName evidence="4">DUF1343 domain-containing protein</fullName>
    </submittedName>
</protein>
<dbReference type="Gene3D" id="3.90.1150.140">
    <property type="match status" value="1"/>
</dbReference>
<dbReference type="PANTHER" id="PTHR42915">
    <property type="entry name" value="HYPOTHETICAL 460 KDA PROTEIN IN FEUA-SIGW INTERGENIC REGION [PRECURSOR]"/>
    <property type="match status" value="1"/>
</dbReference>
<evidence type="ECO:0000313" key="3">
    <source>
        <dbReference type="EMBL" id="MVB10752.1"/>
    </source>
</evidence>
<dbReference type="PANTHER" id="PTHR42915:SF1">
    <property type="entry name" value="PEPTIDOGLYCAN BETA-N-ACETYLMURAMIDASE NAMZ"/>
    <property type="match status" value="1"/>
</dbReference>
<dbReference type="GO" id="GO:0033922">
    <property type="term" value="F:peptidoglycan beta-N-acetylmuramidase activity"/>
    <property type="evidence" value="ECO:0007669"/>
    <property type="project" value="InterPro"/>
</dbReference>
<dbReference type="InterPro" id="IPR008302">
    <property type="entry name" value="NamZ"/>
</dbReference>
<dbReference type="Pfam" id="PF20732">
    <property type="entry name" value="NamZ_C"/>
    <property type="match status" value="1"/>
</dbReference>
<feature type="domain" description="Peptidoglycan beta-N-acetylmuramidase NamZ N-terminal" evidence="1">
    <location>
        <begin position="21"/>
        <end position="220"/>
    </location>
</feature>
<evidence type="ECO:0000259" key="2">
    <source>
        <dbReference type="Pfam" id="PF20732"/>
    </source>
</evidence>
<evidence type="ECO:0000313" key="5">
    <source>
        <dbReference type="Proteomes" id="UP000469440"/>
    </source>
</evidence>
<organism evidence="3 5">
    <name type="scientific">Caproicibacter fermentans</name>
    <dbReference type="NCBI Taxonomy" id="2576756"/>
    <lineage>
        <taxon>Bacteria</taxon>
        <taxon>Bacillati</taxon>
        <taxon>Bacillota</taxon>
        <taxon>Clostridia</taxon>
        <taxon>Eubacteriales</taxon>
        <taxon>Acutalibacteraceae</taxon>
        <taxon>Caproicibacter</taxon>
    </lineage>
</organism>
<evidence type="ECO:0000259" key="1">
    <source>
        <dbReference type="Pfam" id="PF07075"/>
    </source>
</evidence>
<dbReference type="RefSeq" id="WP_156990221.1">
    <property type="nucleotide sequence ID" value="NZ_CP060286.1"/>
</dbReference>
<dbReference type="EMBL" id="CP060286">
    <property type="protein sequence ID" value="QNK40820.1"/>
    <property type="molecule type" value="Genomic_DNA"/>
</dbReference>
<dbReference type="InterPro" id="IPR048502">
    <property type="entry name" value="NamZ_N"/>
</dbReference>
<dbReference type="AlphaFoldDB" id="A0A6N8HYB5"/>
<sequence>MLFGIDRLEEYDKLFRGKRLGLITSPTGIDSQGKTTIELIHKRFGLRALFSPEHGVRGNLAAGETVDSYRDEETGVQVYSLYRENSKRLTEEMLRQVDAVVYDIQDVGTRYYTFLYTLQYALEDCAKAGKSLIILDRPNPLDGTTVEGNCLREECRSFVGGYPLCMRYGLTAGEFAAMVNRRERLDCDLHVVPCHGWQRCMQFPDYGTVWVPPSPNIPRFDTALLYPGTCLFEGTCLSEGRGTALPFEAVGAPFLRAEELAGRMNRKGLPGVWFRPVHFIPCASKYSGRMCGGVQIHVTDRKSARPVDVGIHLLSDLRAEYEEFTFLPPEKVGGRRFIDLLSGDSALASSVRSPEDILEEYRLESLRFREQTEQYRLYG</sequence>
<keyword evidence="5" id="KW-1185">Reference proteome</keyword>
<dbReference type="Pfam" id="PF07075">
    <property type="entry name" value="NamZ_N"/>
    <property type="match status" value="1"/>
</dbReference>
<proteinExistence type="predicted"/>
<dbReference type="Gene3D" id="3.40.50.12170">
    <property type="entry name" value="Uncharacterised protein PF07075, DUF1343"/>
    <property type="match status" value="1"/>
</dbReference>
<evidence type="ECO:0000313" key="6">
    <source>
        <dbReference type="Proteomes" id="UP000515909"/>
    </source>
</evidence>
<dbReference type="KEGG" id="cfem:HCR03_00345"/>
<dbReference type="OrthoDB" id="9801061at2"/>
<name>A0A6N8HYB5_9FIRM</name>